<accession>A0A8T2MQY8</accession>
<evidence type="ECO:0000259" key="8">
    <source>
        <dbReference type="PROSITE" id="PS51406"/>
    </source>
</evidence>
<dbReference type="GO" id="GO:0005201">
    <property type="term" value="F:extracellular matrix structural constituent"/>
    <property type="evidence" value="ECO:0007669"/>
    <property type="project" value="TreeGrafter"/>
</dbReference>
<protein>
    <recommendedName>
        <fullName evidence="8">Fibrinogen C-terminal domain-containing protein</fullName>
    </recommendedName>
</protein>
<keyword evidence="6" id="KW-0325">Glycoprotein</keyword>
<dbReference type="InterPro" id="IPR014716">
    <property type="entry name" value="Fibrinogen_a/b/g_C_1"/>
</dbReference>
<evidence type="ECO:0000256" key="5">
    <source>
        <dbReference type="ARBA" id="ARBA00023157"/>
    </source>
</evidence>
<keyword evidence="10" id="KW-1185">Reference proteome</keyword>
<feature type="non-terminal residue" evidence="9">
    <location>
        <position position="190"/>
    </location>
</feature>
<dbReference type="EMBL" id="JAFBMS010002377">
    <property type="protein sequence ID" value="KAG9328321.1"/>
    <property type="molecule type" value="Genomic_DNA"/>
</dbReference>
<keyword evidence="4" id="KW-0175">Coiled coil</keyword>
<evidence type="ECO:0000256" key="4">
    <source>
        <dbReference type="ARBA" id="ARBA00023054"/>
    </source>
</evidence>
<feature type="domain" description="Fibrinogen C-terminal" evidence="8">
    <location>
        <begin position="16"/>
        <end position="137"/>
    </location>
</feature>
<proteinExistence type="predicted"/>
<dbReference type="GO" id="GO:0070527">
    <property type="term" value="P:platelet aggregation"/>
    <property type="evidence" value="ECO:0007669"/>
    <property type="project" value="TreeGrafter"/>
</dbReference>
<evidence type="ECO:0000256" key="2">
    <source>
        <dbReference type="ARBA" id="ARBA00022525"/>
    </source>
</evidence>
<dbReference type="OrthoDB" id="7735550at2759"/>
<name>A0A8T2MQY8_9TELE</name>
<dbReference type="PANTHER" id="PTHR47221">
    <property type="entry name" value="FIBRINOGEN ALPHA CHAIN"/>
    <property type="match status" value="1"/>
</dbReference>
<comment type="caution">
    <text evidence="9">The sequence shown here is derived from an EMBL/GenBank/DDBJ whole genome shotgun (WGS) entry which is preliminary data.</text>
</comment>
<dbReference type="Pfam" id="PF00147">
    <property type="entry name" value="Fibrinogen_C"/>
    <property type="match status" value="1"/>
</dbReference>
<evidence type="ECO:0000256" key="1">
    <source>
        <dbReference type="ARBA" id="ARBA00004613"/>
    </source>
</evidence>
<dbReference type="InterPro" id="IPR002181">
    <property type="entry name" value="Fibrinogen_a/b/g_C_dom"/>
</dbReference>
<dbReference type="GO" id="GO:0034116">
    <property type="term" value="P:positive regulation of heterotypic cell-cell adhesion"/>
    <property type="evidence" value="ECO:0007669"/>
    <property type="project" value="TreeGrafter"/>
</dbReference>
<reference evidence="9" key="1">
    <citation type="thesis" date="2021" institute="BYU ScholarsArchive" country="Provo, UT, USA">
        <title>Applications of and Algorithms for Genome Assembly and Genomic Analyses with an Emphasis on Marine Teleosts.</title>
        <authorList>
            <person name="Pickett B.D."/>
        </authorList>
    </citation>
    <scope>NUCLEOTIDE SEQUENCE</scope>
    <source>
        <strain evidence="9">HI-2016</strain>
    </source>
</reference>
<dbReference type="GO" id="GO:0030674">
    <property type="term" value="F:protein-macromolecule adaptor activity"/>
    <property type="evidence" value="ECO:0007669"/>
    <property type="project" value="TreeGrafter"/>
</dbReference>
<keyword evidence="3 7" id="KW-0732">Signal</keyword>
<dbReference type="Gene3D" id="3.90.215.10">
    <property type="entry name" value="Gamma Fibrinogen, chain A, domain 1"/>
    <property type="match status" value="2"/>
</dbReference>
<dbReference type="GO" id="GO:0042730">
    <property type="term" value="P:fibrinolysis"/>
    <property type="evidence" value="ECO:0007669"/>
    <property type="project" value="TreeGrafter"/>
</dbReference>
<feature type="chain" id="PRO_5035737049" description="Fibrinogen C-terminal domain-containing protein" evidence="7">
    <location>
        <begin position="16"/>
        <end position="190"/>
    </location>
</feature>
<comment type="subcellular location">
    <subcellularLocation>
        <location evidence="1">Secreted</location>
    </subcellularLocation>
</comment>
<dbReference type="SUPFAM" id="SSF56496">
    <property type="entry name" value="Fibrinogen C-terminal domain-like"/>
    <property type="match status" value="1"/>
</dbReference>
<dbReference type="PROSITE" id="PS51406">
    <property type="entry name" value="FIBRINOGEN_C_2"/>
    <property type="match status" value="1"/>
</dbReference>
<dbReference type="GO" id="GO:0072377">
    <property type="term" value="P:blood coagulation, common pathway"/>
    <property type="evidence" value="ECO:0007669"/>
    <property type="project" value="TreeGrafter"/>
</dbReference>
<organism evidence="9 10">
    <name type="scientific">Albula glossodonta</name>
    <name type="common">roundjaw bonefish</name>
    <dbReference type="NCBI Taxonomy" id="121402"/>
    <lineage>
        <taxon>Eukaryota</taxon>
        <taxon>Metazoa</taxon>
        <taxon>Chordata</taxon>
        <taxon>Craniata</taxon>
        <taxon>Vertebrata</taxon>
        <taxon>Euteleostomi</taxon>
        <taxon>Actinopterygii</taxon>
        <taxon>Neopterygii</taxon>
        <taxon>Teleostei</taxon>
        <taxon>Albuliformes</taxon>
        <taxon>Albulidae</taxon>
        <taxon>Albula</taxon>
    </lineage>
</organism>
<sequence length="190" mass="21853">ISMLLLLLLPVLALSHPVKFLPVDCEDVYKNGSIHSGVYTIFPAGHDSPVEVYCDMDCEEDDSEDKGGWTVIQRRMDGTVNFYRPWDQYKKGFGNPDGEYWLGLHNMFLITWTRKYRLRVDMEDFTGGKVHAHYSSFAANPNGLYTWGHSSYRTGVLWSTWKGYYYSLKAITMKIRPLSLDDLQGTIGYI</sequence>
<dbReference type="NCBIfam" id="NF040941">
    <property type="entry name" value="GGGWT_bact"/>
    <property type="match status" value="1"/>
</dbReference>
<evidence type="ECO:0000256" key="6">
    <source>
        <dbReference type="ARBA" id="ARBA00023180"/>
    </source>
</evidence>
<dbReference type="PANTHER" id="PTHR47221:SF6">
    <property type="entry name" value="FIBRINOGEN ALPHA CHAIN"/>
    <property type="match status" value="1"/>
</dbReference>
<dbReference type="InterPro" id="IPR036056">
    <property type="entry name" value="Fibrinogen-like_C"/>
</dbReference>
<dbReference type="Proteomes" id="UP000824540">
    <property type="component" value="Unassembled WGS sequence"/>
</dbReference>
<dbReference type="SMART" id="SM00186">
    <property type="entry name" value="FBG"/>
    <property type="match status" value="1"/>
</dbReference>
<dbReference type="GO" id="GO:0005577">
    <property type="term" value="C:fibrinogen complex"/>
    <property type="evidence" value="ECO:0007669"/>
    <property type="project" value="TreeGrafter"/>
</dbReference>
<evidence type="ECO:0000256" key="7">
    <source>
        <dbReference type="SAM" id="SignalP"/>
    </source>
</evidence>
<dbReference type="AlphaFoldDB" id="A0A8T2MQY8"/>
<keyword evidence="5" id="KW-1015">Disulfide bond</keyword>
<evidence type="ECO:0000256" key="3">
    <source>
        <dbReference type="ARBA" id="ARBA00022729"/>
    </source>
</evidence>
<gene>
    <name evidence="9" type="ORF">JZ751_015002</name>
</gene>
<dbReference type="InterPro" id="IPR037579">
    <property type="entry name" value="FIB_ANG-like"/>
</dbReference>
<evidence type="ECO:0000313" key="10">
    <source>
        <dbReference type="Proteomes" id="UP000824540"/>
    </source>
</evidence>
<feature type="signal peptide" evidence="7">
    <location>
        <begin position="1"/>
        <end position="15"/>
    </location>
</feature>
<evidence type="ECO:0000313" key="9">
    <source>
        <dbReference type="EMBL" id="KAG9328321.1"/>
    </source>
</evidence>
<keyword evidence="2" id="KW-0964">Secreted</keyword>